<organism evidence="2">
    <name type="scientific">Spodoptera litura male-killing virus</name>
    <dbReference type="NCBI Taxonomy" id="2996810"/>
    <lineage>
        <taxon>Viruses</taxon>
        <taxon>Riboviria</taxon>
    </lineage>
</organism>
<keyword evidence="1" id="KW-0812">Transmembrane</keyword>
<dbReference type="EMBL" id="LC740468">
    <property type="protein sequence ID" value="BDU47023.1"/>
    <property type="molecule type" value="Genomic_RNA"/>
</dbReference>
<protein>
    <submittedName>
        <fullName evidence="2">Uncharacterized protein</fullName>
    </submittedName>
</protein>
<name>A0AA86JBX7_9VIRU</name>
<evidence type="ECO:0000256" key="1">
    <source>
        <dbReference type="SAM" id="Phobius"/>
    </source>
</evidence>
<accession>A0AA86JBX7</accession>
<keyword evidence="1" id="KW-0472">Membrane</keyword>
<reference evidence="2" key="1">
    <citation type="submission" date="2022-11" db="EMBL/GenBank/DDBJ databases">
        <title>A novel segmented RNA virus that induces male killing in a noctuid moth.</title>
        <authorList>
            <person name="Nagamine K."/>
            <person name="Kanno Y."/>
            <person name="Sahara K."/>
            <person name="Fukushi M."/>
            <person name="Ishikawa Y."/>
            <person name="Terao M."/>
            <person name="Kageyama D."/>
            <person name="Shintani Y."/>
        </authorList>
    </citation>
    <scope>NUCLEOTIDE SEQUENCE</scope>
</reference>
<keyword evidence="1" id="KW-1133">Transmembrane helix</keyword>
<feature type="transmembrane region" description="Helical" evidence="1">
    <location>
        <begin position="393"/>
        <end position="412"/>
    </location>
</feature>
<proteinExistence type="predicted"/>
<evidence type="ECO:0000313" key="2">
    <source>
        <dbReference type="EMBL" id="BDU47023.1"/>
    </source>
</evidence>
<sequence length="442" mass="50451">MDWIRPWLPWGIPDPAPRAQVQPELLPDDPNADIHIANNRIENVVRNNELHAQLDRQIDNRIVNRQRLVAKLHMEIGFRRFDRYDMYYNACLAVLHTYLRDTLNIHDTVRIRTLSDDAIQHFINEKLTTRILTPEMVEAANVYNDQLDGVVYERDPLLWFKWNKVVIREKNSLIPYNASPPIKWHHYIVPAISVAAGLYVIGRYLIFPLLKKALGCSTTLPVQSQLLQPTRIDIPQLFSRNMSQMPLRACMSTCENLSAIHTVGLENSMSIASKIIPVNIGPMASCLINSRLMESQSQWSRLLPSLKNLQLPSIKLPDLFRPDTPALISSMASLSSHWNSFSQNIITDVTTLVRGVTMKLPDVLQSCQENLPIILKQTIVPLMHTLLLKCCDYLIHFICLVINIIRILFSWLDKLFTIGVKQETMTGIVSGGPECLGMLIRV</sequence>